<dbReference type="RefSeq" id="WP_368573772.1">
    <property type="nucleotide sequence ID" value="NZ_JBDLOU010000058.1"/>
</dbReference>
<protein>
    <recommendedName>
        <fullName evidence="3">ASCH domain-containing protein</fullName>
    </recommendedName>
</protein>
<proteinExistence type="predicted"/>
<accession>A0ABV3VLD9</accession>
<dbReference type="InterPro" id="IPR015947">
    <property type="entry name" value="PUA-like_sf"/>
</dbReference>
<evidence type="ECO:0000313" key="2">
    <source>
        <dbReference type="Proteomes" id="UP001558474"/>
    </source>
</evidence>
<dbReference type="Gene3D" id="2.30.130.30">
    <property type="entry name" value="Hypothetical protein"/>
    <property type="match status" value="1"/>
</dbReference>
<name>A0ABV3VLD9_9MYCO</name>
<dbReference type="SUPFAM" id="SSF88697">
    <property type="entry name" value="PUA domain-like"/>
    <property type="match status" value="1"/>
</dbReference>
<sequence length="157" mass="17413">MRAITVRQPWAWQIIHQGKNIENRTRNIAGEYRGPVAIHAGLQPDKEALRRLPMRAPEWVTARRVFDYGVILGVVDLVDVHYAHSCLTRRDGLALVGPAEPCCGQWAQRDVYHLVLANPRPVSDNPVADPGIPCRGALGLWTPPADIFDQLQAVANA</sequence>
<evidence type="ECO:0008006" key="3">
    <source>
        <dbReference type="Google" id="ProtNLM"/>
    </source>
</evidence>
<organism evidence="1 2">
    <name type="scientific">Mycolicibacterium porcinum</name>
    <dbReference type="NCBI Taxonomy" id="39693"/>
    <lineage>
        <taxon>Bacteria</taxon>
        <taxon>Bacillati</taxon>
        <taxon>Actinomycetota</taxon>
        <taxon>Actinomycetes</taxon>
        <taxon>Mycobacteriales</taxon>
        <taxon>Mycobacteriaceae</taxon>
        <taxon>Mycolicibacterium</taxon>
    </lineage>
</organism>
<keyword evidence="2" id="KW-1185">Reference proteome</keyword>
<evidence type="ECO:0000313" key="1">
    <source>
        <dbReference type="EMBL" id="MEX3741073.1"/>
    </source>
</evidence>
<dbReference type="EMBL" id="JBDLOU010000058">
    <property type="protein sequence ID" value="MEX3741073.1"/>
    <property type="molecule type" value="Genomic_DNA"/>
</dbReference>
<comment type="caution">
    <text evidence="1">The sequence shown here is derived from an EMBL/GenBank/DDBJ whole genome shotgun (WGS) entry which is preliminary data.</text>
</comment>
<gene>
    <name evidence="1" type="ORF">ABFW12_22865</name>
</gene>
<reference evidence="1 2" key="1">
    <citation type="submission" date="2024-04" db="EMBL/GenBank/DDBJ databases">
        <title>Genomic Markers of Mycobacteria.</title>
        <authorList>
            <person name="Soliman M.S."/>
            <person name="Elkholy A."/>
            <person name="Soliman N.S."/>
            <person name="Abbas A."/>
            <person name="Khayrat S."/>
            <person name="Shawky S."/>
        </authorList>
    </citation>
    <scope>NUCLEOTIDE SEQUENCE [LARGE SCALE GENOMIC DNA]</scope>
    <source>
        <strain evidence="1 2">Egy-CU-AM5</strain>
    </source>
</reference>
<dbReference type="Proteomes" id="UP001558474">
    <property type="component" value="Unassembled WGS sequence"/>
</dbReference>